<accession>A0A177YEW5</accession>
<dbReference type="AlphaFoldDB" id="A0A177YEW5"/>
<keyword evidence="2" id="KW-1185">Reference proteome</keyword>
<dbReference type="EMBL" id="LVHI01000013">
    <property type="protein sequence ID" value="OAK54005.1"/>
    <property type="molecule type" value="Genomic_DNA"/>
</dbReference>
<name>A0A177YEW5_9NOCA</name>
<gene>
    <name evidence="1" type="ORF">A3K89_21090</name>
</gene>
<dbReference type="Proteomes" id="UP000077519">
    <property type="component" value="Unassembled WGS sequence"/>
</dbReference>
<sequence length="95" mass="10787">MAFVAASVKHKGFREEQEWRFVQPGFFDVPEFRPGATGLVPYRNVVELTQDAVIGLYVGPGPYQYENYLAAKSMLGRYGYQTASFNVHCSETPFR</sequence>
<reference evidence="1 2" key="1">
    <citation type="submission" date="2016-03" db="EMBL/GenBank/DDBJ databases">
        <title>Genome sequence of Rhodococcus kyotonensis KB10.</title>
        <authorList>
            <person name="Jeong H."/>
            <person name="Hong C.E."/>
            <person name="Jo S.H."/>
            <person name="Park J.M."/>
        </authorList>
    </citation>
    <scope>NUCLEOTIDE SEQUENCE [LARGE SCALE GENOMIC DNA]</scope>
    <source>
        <strain evidence="1 2">KB10</strain>
    </source>
</reference>
<evidence type="ECO:0000313" key="2">
    <source>
        <dbReference type="Proteomes" id="UP000077519"/>
    </source>
</evidence>
<evidence type="ECO:0000313" key="1">
    <source>
        <dbReference type="EMBL" id="OAK54005.1"/>
    </source>
</evidence>
<protein>
    <submittedName>
        <fullName evidence="1">Uncharacterized protein</fullName>
    </submittedName>
</protein>
<comment type="caution">
    <text evidence="1">The sequence shown here is derived from an EMBL/GenBank/DDBJ whole genome shotgun (WGS) entry which is preliminary data.</text>
</comment>
<organism evidence="1 2">
    <name type="scientific">Rhodococcoides kyotonense</name>
    <dbReference type="NCBI Taxonomy" id="398843"/>
    <lineage>
        <taxon>Bacteria</taxon>
        <taxon>Bacillati</taxon>
        <taxon>Actinomycetota</taxon>
        <taxon>Actinomycetes</taxon>
        <taxon>Mycobacteriales</taxon>
        <taxon>Nocardiaceae</taxon>
        <taxon>Rhodococcoides</taxon>
    </lineage>
</organism>
<proteinExistence type="predicted"/>